<dbReference type="InterPro" id="IPR009057">
    <property type="entry name" value="Homeodomain-like_sf"/>
</dbReference>
<evidence type="ECO:0000256" key="4">
    <source>
        <dbReference type="ARBA" id="ARBA00023125"/>
    </source>
</evidence>
<evidence type="ECO:0000256" key="5">
    <source>
        <dbReference type="ARBA" id="ARBA00023163"/>
    </source>
</evidence>
<dbReference type="InterPro" id="IPR036271">
    <property type="entry name" value="Tet_transcr_reg_TetR-rel_C_sf"/>
</dbReference>
<dbReference type="GO" id="GO:0000976">
    <property type="term" value="F:transcription cis-regulatory region binding"/>
    <property type="evidence" value="ECO:0007669"/>
    <property type="project" value="TreeGrafter"/>
</dbReference>
<keyword evidence="5" id="KW-0804">Transcription</keyword>
<dbReference type="RefSeq" id="WP_214624773.1">
    <property type="nucleotide sequence ID" value="NZ_JAHGAW010000011.1"/>
</dbReference>
<keyword evidence="2" id="KW-0678">Repressor</keyword>
<evidence type="ECO:0000256" key="6">
    <source>
        <dbReference type="PROSITE-ProRule" id="PRU00335"/>
    </source>
</evidence>
<dbReference type="AlphaFoldDB" id="A0A9X1ISE9"/>
<dbReference type="PANTHER" id="PTHR30055:SF151">
    <property type="entry name" value="TRANSCRIPTIONAL REGULATORY PROTEIN"/>
    <property type="match status" value="1"/>
</dbReference>
<evidence type="ECO:0000259" key="7">
    <source>
        <dbReference type="PROSITE" id="PS50977"/>
    </source>
</evidence>
<dbReference type="InterPro" id="IPR003012">
    <property type="entry name" value="Tet_transcr_reg_TetR"/>
</dbReference>
<dbReference type="PROSITE" id="PS50977">
    <property type="entry name" value="HTH_TETR_2"/>
    <property type="match status" value="1"/>
</dbReference>
<dbReference type="EMBL" id="JAHGAW010000011">
    <property type="protein sequence ID" value="MBT2188521.1"/>
    <property type="molecule type" value="Genomic_DNA"/>
</dbReference>
<dbReference type="SUPFAM" id="SSF46689">
    <property type="entry name" value="Homeodomain-like"/>
    <property type="match status" value="1"/>
</dbReference>
<dbReference type="PRINTS" id="PR00455">
    <property type="entry name" value="HTHTETR"/>
</dbReference>
<accession>A0A9X1ISE9</accession>
<reference evidence="8" key="1">
    <citation type="submission" date="2021-05" db="EMBL/GenBank/DDBJ databases">
        <title>Genome of Sphingobium sp. strain.</title>
        <authorList>
            <person name="Fan R."/>
        </authorList>
    </citation>
    <scope>NUCLEOTIDE SEQUENCE</scope>
    <source>
        <strain evidence="8">H33</strain>
    </source>
</reference>
<dbReference type="Pfam" id="PF02909">
    <property type="entry name" value="TetR_C_1"/>
    <property type="match status" value="1"/>
</dbReference>
<dbReference type="InterPro" id="IPR001647">
    <property type="entry name" value="HTH_TetR"/>
</dbReference>
<dbReference type="PRINTS" id="PR00400">
    <property type="entry name" value="TETREPRESSOR"/>
</dbReference>
<dbReference type="InterPro" id="IPR004111">
    <property type="entry name" value="Repressor_TetR_C"/>
</dbReference>
<dbReference type="Pfam" id="PF00440">
    <property type="entry name" value="TetR_N"/>
    <property type="match status" value="1"/>
</dbReference>
<comment type="caution">
    <text evidence="8">The sequence shown here is derived from an EMBL/GenBank/DDBJ whole genome shotgun (WGS) entry which is preliminary data.</text>
</comment>
<dbReference type="GO" id="GO:0046677">
    <property type="term" value="P:response to antibiotic"/>
    <property type="evidence" value="ECO:0007669"/>
    <property type="project" value="InterPro"/>
</dbReference>
<sequence>MARSAAPALDRDRLVGAAFALLEEEGLEGLSMRRLAARLGVQAPALYWHIADKGELLGLMAQDIYAPAYAGVPHAAHWRDWLRGFGHALRATFATHRDGARLCASAPAPRDRDVADHAARIAAPLAALGLDQGRALAFVASVISFALGWASFEANGPMHDYLDEMLDFDESFDIGLKALVSGFADACPGR</sequence>
<organism evidence="8 9">
    <name type="scientific">Sphingobium nicotianae</name>
    <dbReference type="NCBI Taxonomy" id="2782607"/>
    <lineage>
        <taxon>Bacteria</taxon>
        <taxon>Pseudomonadati</taxon>
        <taxon>Pseudomonadota</taxon>
        <taxon>Alphaproteobacteria</taxon>
        <taxon>Sphingomonadales</taxon>
        <taxon>Sphingomonadaceae</taxon>
        <taxon>Sphingobium</taxon>
    </lineage>
</organism>
<dbReference type="GO" id="GO:0003700">
    <property type="term" value="F:DNA-binding transcription factor activity"/>
    <property type="evidence" value="ECO:0007669"/>
    <property type="project" value="TreeGrafter"/>
</dbReference>
<evidence type="ECO:0000256" key="1">
    <source>
        <dbReference type="ARBA" id="ARBA00002856"/>
    </source>
</evidence>
<dbReference type="Gene3D" id="1.10.10.60">
    <property type="entry name" value="Homeodomain-like"/>
    <property type="match status" value="1"/>
</dbReference>
<dbReference type="PANTHER" id="PTHR30055">
    <property type="entry name" value="HTH-TYPE TRANSCRIPTIONAL REGULATOR RUTR"/>
    <property type="match status" value="1"/>
</dbReference>
<protein>
    <submittedName>
        <fullName evidence="8">TetR/AcrR family transcriptional regulator C-terminal domain-containing protein</fullName>
    </submittedName>
</protein>
<keyword evidence="4 6" id="KW-0238">DNA-binding</keyword>
<name>A0A9X1ISE9_9SPHN</name>
<dbReference type="GO" id="GO:0045892">
    <property type="term" value="P:negative regulation of DNA-templated transcription"/>
    <property type="evidence" value="ECO:0007669"/>
    <property type="project" value="InterPro"/>
</dbReference>
<feature type="domain" description="HTH tetR-type" evidence="7">
    <location>
        <begin position="8"/>
        <end position="68"/>
    </location>
</feature>
<evidence type="ECO:0000313" key="9">
    <source>
        <dbReference type="Proteomes" id="UP001138757"/>
    </source>
</evidence>
<proteinExistence type="predicted"/>
<keyword evidence="9" id="KW-1185">Reference proteome</keyword>
<keyword evidence="3" id="KW-0805">Transcription regulation</keyword>
<evidence type="ECO:0000256" key="3">
    <source>
        <dbReference type="ARBA" id="ARBA00023015"/>
    </source>
</evidence>
<dbReference type="Proteomes" id="UP001138757">
    <property type="component" value="Unassembled WGS sequence"/>
</dbReference>
<dbReference type="InterPro" id="IPR050109">
    <property type="entry name" value="HTH-type_TetR-like_transc_reg"/>
</dbReference>
<dbReference type="SUPFAM" id="SSF48498">
    <property type="entry name" value="Tetracyclin repressor-like, C-terminal domain"/>
    <property type="match status" value="1"/>
</dbReference>
<comment type="function">
    <text evidence="1">TetR is the repressor of the tetracycline resistance element; its N-terminal region forms a helix-turn-helix structure and binds DNA. Binding of tetracycline to TetR reduces the repressor affinity for the tetracycline resistance gene (tetA) promoter operator sites.</text>
</comment>
<feature type="DNA-binding region" description="H-T-H motif" evidence="6">
    <location>
        <begin position="31"/>
        <end position="50"/>
    </location>
</feature>
<dbReference type="Gene3D" id="1.10.357.10">
    <property type="entry name" value="Tetracycline Repressor, domain 2"/>
    <property type="match status" value="1"/>
</dbReference>
<evidence type="ECO:0000256" key="2">
    <source>
        <dbReference type="ARBA" id="ARBA00022491"/>
    </source>
</evidence>
<evidence type="ECO:0000313" key="8">
    <source>
        <dbReference type="EMBL" id="MBT2188521.1"/>
    </source>
</evidence>
<gene>
    <name evidence="8" type="ORF">KK488_16320</name>
</gene>